<evidence type="ECO:0000256" key="1">
    <source>
        <dbReference type="ARBA" id="ARBA00022729"/>
    </source>
</evidence>
<keyword evidence="3" id="KW-0812">Transmembrane</keyword>
<dbReference type="InterPro" id="IPR029051">
    <property type="entry name" value="DUF4352"/>
</dbReference>
<gene>
    <name evidence="5" type="ORF">KDK_15470</name>
</gene>
<feature type="domain" description="DUF4352" evidence="4">
    <location>
        <begin position="156"/>
        <end position="272"/>
    </location>
</feature>
<feature type="compositionally biased region" description="Pro residues" evidence="2">
    <location>
        <begin position="67"/>
        <end position="82"/>
    </location>
</feature>
<feature type="transmembrane region" description="Helical" evidence="3">
    <location>
        <begin position="89"/>
        <end position="113"/>
    </location>
</feature>
<dbReference type="Pfam" id="PF11611">
    <property type="entry name" value="DUF4352"/>
    <property type="match status" value="1"/>
</dbReference>
<sequence length="281" mass="30405">MPNDSNPQNRPDQFNQPFPPNQYNQPGQPFPPNQYNQPGQPFPPNQYNQPGQPGQFNQQYPYNQQPPYTPGFQPPYGQPPVPPKKRSKVGIFVGIIIAVVVLCGVIGGLAVMIGNNTKSTTTTTTPSTSTQTDVSATPQATTAQTSSQPTSGGNNKVGDVVKVNDKWTAQVLDVKTSNGNDMLKPKAGNVYLIVHVSLKNTSTDTLPISSLLCFKLQDKNGQNYNETIYPDAGATPDGKVPANSPLAGFIVYEVPTAQHNFTLQFTPDFIGTDQARWDLSA</sequence>
<evidence type="ECO:0000256" key="3">
    <source>
        <dbReference type="SAM" id="Phobius"/>
    </source>
</evidence>
<evidence type="ECO:0000259" key="4">
    <source>
        <dbReference type="Pfam" id="PF11611"/>
    </source>
</evidence>
<feature type="region of interest" description="Disordered" evidence="2">
    <location>
        <begin position="117"/>
        <end position="159"/>
    </location>
</feature>
<feature type="region of interest" description="Disordered" evidence="2">
    <location>
        <begin position="1"/>
        <end position="84"/>
    </location>
</feature>
<evidence type="ECO:0000313" key="6">
    <source>
        <dbReference type="Proteomes" id="UP000287188"/>
    </source>
</evidence>
<keyword evidence="1" id="KW-0732">Signal</keyword>
<reference evidence="6" key="1">
    <citation type="submission" date="2018-12" db="EMBL/GenBank/DDBJ databases">
        <title>Tengunoibacter tsumagoiensis gen. nov., sp. nov., Dictyobacter kobayashii sp. nov., D. alpinus sp. nov., and D. joshuensis sp. nov. and description of Dictyobacteraceae fam. nov. within the order Ktedonobacterales isolated from Tengu-no-mugimeshi.</title>
        <authorList>
            <person name="Wang C.M."/>
            <person name="Zheng Y."/>
            <person name="Sakai Y."/>
            <person name="Toyoda A."/>
            <person name="Minakuchi Y."/>
            <person name="Abe K."/>
            <person name="Yokota A."/>
            <person name="Yabe S."/>
        </authorList>
    </citation>
    <scope>NUCLEOTIDE SEQUENCE [LARGE SCALE GENOMIC DNA]</scope>
    <source>
        <strain evidence="6">Uno11</strain>
    </source>
</reference>
<keyword evidence="6" id="KW-1185">Reference proteome</keyword>
<feature type="compositionally biased region" description="Low complexity" evidence="2">
    <location>
        <begin position="1"/>
        <end position="66"/>
    </location>
</feature>
<dbReference type="EMBL" id="BIFS01000001">
    <property type="protein sequence ID" value="GCE17747.1"/>
    <property type="molecule type" value="Genomic_DNA"/>
</dbReference>
<accession>A0A402AF44</accession>
<protein>
    <recommendedName>
        <fullName evidence="4">DUF4352 domain-containing protein</fullName>
    </recommendedName>
</protein>
<name>A0A402AF44_9CHLR</name>
<organism evidence="5 6">
    <name type="scientific">Dictyobacter kobayashii</name>
    <dbReference type="NCBI Taxonomy" id="2014872"/>
    <lineage>
        <taxon>Bacteria</taxon>
        <taxon>Bacillati</taxon>
        <taxon>Chloroflexota</taxon>
        <taxon>Ktedonobacteria</taxon>
        <taxon>Ktedonobacterales</taxon>
        <taxon>Dictyobacteraceae</taxon>
        <taxon>Dictyobacter</taxon>
    </lineage>
</organism>
<evidence type="ECO:0000256" key="2">
    <source>
        <dbReference type="SAM" id="MobiDB-lite"/>
    </source>
</evidence>
<keyword evidence="3" id="KW-0472">Membrane</keyword>
<comment type="caution">
    <text evidence="5">The sequence shown here is derived from an EMBL/GenBank/DDBJ whole genome shotgun (WGS) entry which is preliminary data.</text>
</comment>
<proteinExistence type="predicted"/>
<dbReference type="InterPro" id="IPR029050">
    <property type="entry name" value="Immunoprotect_excell_Ig-like"/>
</dbReference>
<keyword evidence="3" id="KW-1133">Transmembrane helix</keyword>
<dbReference type="Proteomes" id="UP000287188">
    <property type="component" value="Unassembled WGS sequence"/>
</dbReference>
<dbReference type="Gene3D" id="2.60.40.1240">
    <property type="match status" value="1"/>
</dbReference>
<evidence type="ECO:0000313" key="5">
    <source>
        <dbReference type="EMBL" id="GCE17747.1"/>
    </source>
</evidence>
<dbReference type="OrthoDB" id="165850at2"/>
<dbReference type="RefSeq" id="WP_126549381.1">
    <property type="nucleotide sequence ID" value="NZ_BIFS01000001.1"/>
</dbReference>
<dbReference type="AlphaFoldDB" id="A0A402AF44"/>